<accession>I8WF33</accession>
<dbReference type="Proteomes" id="UP000004019">
    <property type="component" value="Unassembled WGS sequence"/>
</dbReference>
<sequence length="48" mass="5263">MFRFPVIVMGIRPVGLRLVEVTEDCRAANSGKGMAGGLLHRVQSLWGH</sequence>
<reference evidence="1 2" key="1">
    <citation type="submission" date="2012-02" db="EMBL/GenBank/DDBJ databases">
        <title>The Genome Sequence of Bacteroides dorei CL03T12C01.</title>
        <authorList>
            <consortium name="The Broad Institute Genome Sequencing Platform"/>
            <person name="Earl A."/>
            <person name="Ward D."/>
            <person name="Feldgarden M."/>
            <person name="Gevers D."/>
            <person name="Zitomersky N.L."/>
            <person name="Coyne M.J."/>
            <person name="Comstock L.E."/>
            <person name="Young S.K."/>
            <person name="Zeng Q."/>
            <person name="Gargeya S."/>
            <person name="Fitzgerald M."/>
            <person name="Haas B."/>
            <person name="Abouelleil A."/>
            <person name="Alvarado L."/>
            <person name="Arachchi H.M."/>
            <person name="Berlin A."/>
            <person name="Chapman S.B."/>
            <person name="Gearin G."/>
            <person name="Goldberg J."/>
            <person name="Griggs A."/>
            <person name="Gujja S."/>
            <person name="Hansen M."/>
            <person name="Heiman D."/>
            <person name="Howarth C."/>
            <person name="Larimer J."/>
            <person name="Lui A."/>
            <person name="MacDonald P.J.P."/>
            <person name="McCowen C."/>
            <person name="Montmayeur A."/>
            <person name="Murphy C."/>
            <person name="Neiman D."/>
            <person name="Pearson M."/>
            <person name="Priest M."/>
            <person name="Roberts A."/>
            <person name="Saif S."/>
            <person name="Shea T."/>
            <person name="Sisk P."/>
            <person name="Stolte C."/>
            <person name="Sykes S."/>
            <person name="Wortman J."/>
            <person name="Nusbaum C."/>
            <person name="Birren B."/>
        </authorList>
    </citation>
    <scope>NUCLEOTIDE SEQUENCE [LARGE SCALE GENOMIC DNA]</scope>
    <source>
        <strain evidence="1 2">CL03T12C01</strain>
    </source>
</reference>
<comment type="caution">
    <text evidence="1">The sequence shown here is derived from an EMBL/GenBank/DDBJ whole genome shotgun (WGS) entry which is preliminary data.</text>
</comment>
<evidence type="ECO:0000313" key="1">
    <source>
        <dbReference type="EMBL" id="EIY36417.1"/>
    </source>
</evidence>
<dbReference type="EMBL" id="AGXI01000018">
    <property type="protein sequence ID" value="EIY36417.1"/>
    <property type="molecule type" value="Genomic_DNA"/>
</dbReference>
<dbReference type="AlphaFoldDB" id="I8WF33"/>
<proteinExistence type="predicted"/>
<evidence type="ECO:0000313" key="2">
    <source>
        <dbReference type="Proteomes" id="UP000004019"/>
    </source>
</evidence>
<gene>
    <name evidence="1" type="ORF">HMPREF1065_02887</name>
</gene>
<dbReference type="HOGENOM" id="CLU_3149390_0_0_10"/>
<organism evidence="1 2">
    <name type="scientific">Phocaeicola dorei CL03T12C01</name>
    <dbReference type="NCBI Taxonomy" id="997877"/>
    <lineage>
        <taxon>Bacteria</taxon>
        <taxon>Pseudomonadati</taxon>
        <taxon>Bacteroidota</taxon>
        <taxon>Bacteroidia</taxon>
        <taxon>Bacteroidales</taxon>
        <taxon>Bacteroidaceae</taxon>
        <taxon>Phocaeicola</taxon>
    </lineage>
</organism>
<name>I8WF33_9BACT</name>
<protein>
    <submittedName>
        <fullName evidence="1">Uncharacterized protein</fullName>
    </submittedName>
</protein>